<gene>
    <name evidence="1" type="ORF">J1C50_13540</name>
</gene>
<dbReference type="Proteomes" id="UP000664349">
    <property type="component" value="Unassembled WGS sequence"/>
</dbReference>
<proteinExistence type="predicted"/>
<reference evidence="1 2" key="1">
    <citation type="submission" date="2021-03" db="EMBL/GenBank/DDBJ databases">
        <title>First Case of infection caused by Chromobacterium haemolyticum derived from water in China.</title>
        <authorList>
            <person name="Chen J."/>
            <person name="Liu C."/>
        </authorList>
    </citation>
    <scope>NUCLEOTIDE SEQUENCE [LARGE SCALE GENOMIC DNA]</scope>
    <source>
        <strain evidence="1 2">WJ-5</strain>
    </source>
</reference>
<keyword evidence="2" id="KW-1185">Reference proteome</keyword>
<sequence length="71" mass="7982">MKTAVEQGAALIGREVKIGERQGVIEAVRKGRPLTDIYTEAVDSDTVQFQLRLAGGRTWWSDSYPRQEDCQ</sequence>
<protein>
    <submittedName>
        <fullName evidence="1">Uncharacterized protein</fullName>
    </submittedName>
</protein>
<accession>A0ABS3GN94</accession>
<name>A0ABS3GN94_9NEIS</name>
<dbReference type="RefSeq" id="WP_200122894.1">
    <property type="nucleotide sequence ID" value="NZ_JAEILV010000009.1"/>
</dbReference>
<comment type="caution">
    <text evidence="1">The sequence shown here is derived from an EMBL/GenBank/DDBJ whole genome shotgun (WGS) entry which is preliminary data.</text>
</comment>
<evidence type="ECO:0000313" key="2">
    <source>
        <dbReference type="Proteomes" id="UP000664349"/>
    </source>
</evidence>
<evidence type="ECO:0000313" key="1">
    <source>
        <dbReference type="EMBL" id="MBO0416531.1"/>
    </source>
</evidence>
<dbReference type="EMBL" id="JAFLRD010000010">
    <property type="protein sequence ID" value="MBO0416531.1"/>
    <property type="molecule type" value="Genomic_DNA"/>
</dbReference>
<organism evidence="1 2">
    <name type="scientific">Chromobacterium haemolyticum</name>
    <dbReference type="NCBI Taxonomy" id="394935"/>
    <lineage>
        <taxon>Bacteria</taxon>
        <taxon>Pseudomonadati</taxon>
        <taxon>Pseudomonadota</taxon>
        <taxon>Betaproteobacteria</taxon>
        <taxon>Neisseriales</taxon>
        <taxon>Chromobacteriaceae</taxon>
        <taxon>Chromobacterium</taxon>
    </lineage>
</organism>